<dbReference type="GO" id="GO:0016020">
    <property type="term" value="C:membrane"/>
    <property type="evidence" value="ECO:0007669"/>
    <property type="project" value="GOC"/>
</dbReference>
<evidence type="ECO:0008006" key="5">
    <source>
        <dbReference type="Google" id="ProtNLM"/>
    </source>
</evidence>
<dbReference type="InterPro" id="IPR033308">
    <property type="entry name" value="PGAP5/Cdc1/Ted1"/>
</dbReference>
<feature type="transmembrane region" description="Helical" evidence="2">
    <location>
        <begin position="236"/>
        <end position="254"/>
    </location>
</feature>
<gene>
    <name evidence="3" type="ORF">RJ639_043903</name>
</gene>
<dbReference type="Gene3D" id="3.60.21.10">
    <property type="match status" value="1"/>
</dbReference>
<dbReference type="SUPFAM" id="SSF56300">
    <property type="entry name" value="Metallo-dependent phosphatases"/>
    <property type="match status" value="1"/>
</dbReference>
<dbReference type="EMBL" id="JAVXUP010000564">
    <property type="protein sequence ID" value="KAK3025121.1"/>
    <property type="molecule type" value="Genomic_DNA"/>
</dbReference>
<protein>
    <recommendedName>
        <fullName evidence="5">Calcineurin-like phosphoesterase domain-containing protein</fullName>
    </recommendedName>
</protein>
<sequence>MEPLDIWVLDGKNPGAVSDIYSTLRPYTLERTAKVPLFYIPGNHDIGYSAVHSRVPEVIRRYEKVFGERNYLSKVGKVDFIAVDAQTLDGPSSPPRILLTHIPLYRPDWTLCGPHRSSAIINQVSKLYNRRKNKRLTGYYQTRTRMSAHDHDQCTVTHTSKHGPVKEHTLGTISWQQGNLYPSFILLSATNLTSPNASNVEEAILSQLCFLPVQTYLCLFLLSLLAILLWPTSGVGVFPLIGDFIGCIRGAFNIDIFRSAVKEKIEDENFVYEEVWDAEGSMHLIKKTLMAPIINSSESGSVEKGNAVMRSTAKKPVSQGTEFSIPLEVNVLGILDAGTKAAPARRSNKSTTRVVIQRVLRTFRVLTVVAAVNIPLYMMLLFKDWIDK</sequence>
<dbReference type="InterPro" id="IPR029052">
    <property type="entry name" value="Metallo-depent_PP-like"/>
</dbReference>
<dbReference type="GO" id="GO:0005783">
    <property type="term" value="C:endoplasmic reticulum"/>
    <property type="evidence" value="ECO:0007669"/>
    <property type="project" value="TreeGrafter"/>
</dbReference>
<proteinExistence type="predicted"/>
<keyword evidence="2" id="KW-0812">Transmembrane</keyword>
<evidence type="ECO:0000256" key="2">
    <source>
        <dbReference type="SAM" id="Phobius"/>
    </source>
</evidence>
<dbReference type="AlphaFoldDB" id="A0AA88WCD3"/>
<comment type="caution">
    <text evidence="3">The sequence shown here is derived from an EMBL/GenBank/DDBJ whole genome shotgun (WGS) entry which is preliminary data.</text>
</comment>
<dbReference type="PANTHER" id="PTHR13315">
    <property type="entry name" value="METALLO PHOSPHOESTERASE RELATED"/>
    <property type="match status" value="1"/>
</dbReference>
<dbReference type="Proteomes" id="UP001188597">
    <property type="component" value="Unassembled WGS sequence"/>
</dbReference>
<dbReference type="GO" id="GO:0006506">
    <property type="term" value="P:GPI anchor biosynthetic process"/>
    <property type="evidence" value="ECO:0007669"/>
    <property type="project" value="InterPro"/>
</dbReference>
<feature type="transmembrane region" description="Helical" evidence="2">
    <location>
        <begin position="363"/>
        <end position="382"/>
    </location>
</feature>
<name>A0AA88WCD3_9ASTE</name>
<organism evidence="3 4">
    <name type="scientific">Escallonia herrerae</name>
    <dbReference type="NCBI Taxonomy" id="1293975"/>
    <lineage>
        <taxon>Eukaryota</taxon>
        <taxon>Viridiplantae</taxon>
        <taxon>Streptophyta</taxon>
        <taxon>Embryophyta</taxon>
        <taxon>Tracheophyta</taxon>
        <taxon>Spermatophyta</taxon>
        <taxon>Magnoliopsida</taxon>
        <taxon>eudicotyledons</taxon>
        <taxon>Gunneridae</taxon>
        <taxon>Pentapetalae</taxon>
        <taxon>asterids</taxon>
        <taxon>campanulids</taxon>
        <taxon>Escalloniales</taxon>
        <taxon>Escalloniaceae</taxon>
        <taxon>Escallonia</taxon>
    </lineage>
</organism>
<evidence type="ECO:0000313" key="3">
    <source>
        <dbReference type="EMBL" id="KAK3025121.1"/>
    </source>
</evidence>
<keyword evidence="2" id="KW-1133">Transmembrane helix</keyword>
<reference evidence="3" key="1">
    <citation type="submission" date="2022-12" db="EMBL/GenBank/DDBJ databases">
        <title>Draft genome assemblies for two species of Escallonia (Escalloniales).</title>
        <authorList>
            <person name="Chanderbali A."/>
            <person name="Dervinis C."/>
            <person name="Anghel I."/>
            <person name="Soltis D."/>
            <person name="Soltis P."/>
            <person name="Zapata F."/>
        </authorList>
    </citation>
    <scope>NUCLEOTIDE SEQUENCE</scope>
    <source>
        <strain evidence="3">UCBG64.0493</strain>
        <tissue evidence="3">Leaf</tissue>
    </source>
</reference>
<evidence type="ECO:0000313" key="4">
    <source>
        <dbReference type="Proteomes" id="UP001188597"/>
    </source>
</evidence>
<keyword evidence="1 2" id="KW-0472">Membrane</keyword>
<evidence type="ECO:0000256" key="1">
    <source>
        <dbReference type="ARBA" id="ARBA00023136"/>
    </source>
</evidence>
<keyword evidence="4" id="KW-1185">Reference proteome</keyword>
<dbReference type="PANTHER" id="PTHR13315:SF4">
    <property type="entry name" value="METALLOPHOSPHOESTERASE, ISOFORM E"/>
    <property type="match status" value="1"/>
</dbReference>
<accession>A0AA88WCD3</accession>